<organism evidence="13 14">
    <name type="scientific">Clavispora lusitaniae</name>
    <name type="common">Candida lusitaniae</name>
    <dbReference type="NCBI Taxonomy" id="36911"/>
    <lineage>
        <taxon>Eukaryota</taxon>
        <taxon>Fungi</taxon>
        <taxon>Dikarya</taxon>
        <taxon>Ascomycota</taxon>
        <taxon>Saccharomycotina</taxon>
        <taxon>Pichiomycetes</taxon>
        <taxon>Metschnikowiaceae</taxon>
        <taxon>Clavispora</taxon>
    </lineage>
</organism>
<proteinExistence type="inferred from homology"/>
<evidence type="ECO:0000256" key="3">
    <source>
        <dbReference type="ARBA" id="ARBA00010108"/>
    </source>
</evidence>
<keyword evidence="10" id="KW-0067">ATP-binding</keyword>
<sequence length="152" mass="17160">MRPEAVIPEKPCTPFPILCSSKVICGFGRGSSELGIPTANVPVEEALNKLDTGIYFGWCQLTPETGKESEYIKSEVGKEIHFNYGHKLHDRDSTVLPMVMSLGWNPFYKNDQKAAEVHIMHQFSDNFYGANIRFVILGYIRPELNYTTKGML</sequence>
<keyword evidence="13" id="KW-0418">Kinase</keyword>
<dbReference type="SMART" id="SM00904">
    <property type="entry name" value="Flavokinase"/>
    <property type="match status" value="1"/>
</dbReference>
<dbReference type="EC" id="2.7.1.26" evidence="4"/>
<dbReference type="GO" id="GO:0008531">
    <property type="term" value="F:riboflavin kinase activity"/>
    <property type="evidence" value="ECO:0007669"/>
    <property type="project" value="UniProtKB-EC"/>
</dbReference>
<evidence type="ECO:0000256" key="4">
    <source>
        <dbReference type="ARBA" id="ARBA00012105"/>
    </source>
</evidence>
<evidence type="ECO:0000313" key="14">
    <source>
        <dbReference type="Proteomes" id="UP000195602"/>
    </source>
</evidence>
<evidence type="ECO:0000256" key="1">
    <source>
        <dbReference type="ARBA" id="ARBA00003572"/>
    </source>
</evidence>
<dbReference type="EMBL" id="LYUB02000002">
    <property type="protein sequence ID" value="OVF10379.1"/>
    <property type="molecule type" value="Genomic_DNA"/>
</dbReference>
<evidence type="ECO:0000256" key="11">
    <source>
        <dbReference type="ARBA" id="ARBA00029960"/>
    </source>
</evidence>
<keyword evidence="6" id="KW-0285">Flavoprotein</keyword>
<comment type="similarity">
    <text evidence="3">Belongs to the flavokinase family.</text>
</comment>
<comment type="function">
    <text evidence="1">Catalyzes the phosphorylation of riboflavin (vitamin B2) to form flavin mononucleotide (FMN) coenzyme.</text>
</comment>
<dbReference type="OMA" id="YPIRFEG"/>
<evidence type="ECO:0000256" key="10">
    <source>
        <dbReference type="ARBA" id="ARBA00022840"/>
    </source>
</evidence>
<keyword evidence="9" id="KW-0547">Nucleotide-binding</keyword>
<comment type="pathway">
    <text evidence="2">Cofactor biosynthesis; FMN biosynthesis; FMN from riboflavin (ATP route): step 1/1.</text>
</comment>
<dbReference type="KEGG" id="clus:A9F13_02g01848"/>
<keyword evidence="7" id="KW-0288">FMN</keyword>
<evidence type="ECO:0000256" key="7">
    <source>
        <dbReference type="ARBA" id="ARBA00022643"/>
    </source>
</evidence>
<dbReference type="Proteomes" id="UP000195602">
    <property type="component" value="Unassembled WGS sequence"/>
</dbReference>
<evidence type="ECO:0000259" key="12">
    <source>
        <dbReference type="SMART" id="SM00904"/>
    </source>
</evidence>
<evidence type="ECO:0000256" key="8">
    <source>
        <dbReference type="ARBA" id="ARBA00022679"/>
    </source>
</evidence>
<dbReference type="InterPro" id="IPR023465">
    <property type="entry name" value="Riboflavin_kinase_dom_sf"/>
</dbReference>
<evidence type="ECO:0000256" key="9">
    <source>
        <dbReference type="ARBA" id="ARBA00022741"/>
    </source>
</evidence>
<comment type="caution">
    <text evidence="13">The sequence shown here is derived from an EMBL/GenBank/DDBJ whole genome shotgun (WGS) entry which is preliminary data.</text>
</comment>
<dbReference type="InterPro" id="IPR015865">
    <property type="entry name" value="Riboflavin_kinase_bac/euk"/>
</dbReference>
<dbReference type="PANTHER" id="PTHR22749">
    <property type="entry name" value="RIBOFLAVIN KINASE/FMN ADENYLYLTRANSFERASE"/>
    <property type="match status" value="1"/>
</dbReference>
<dbReference type="PANTHER" id="PTHR22749:SF6">
    <property type="entry name" value="RIBOFLAVIN KINASE"/>
    <property type="match status" value="1"/>
</dbReference>
<reference evidence="13 14" key="1">
    <citation type="submission" date="2017-04" db="EMBL/GenBank/DDBJ databases">
        <title>Draft genome of the yeast Clavispora lusitaniae type strain CBS 6936.</title>
        <authorList>
            <person name="Durrens P."/>
            <person name="Klopp C."/>
            <person name="Biteau N."/>
            <person name="Fitton-Ouhabi V."/>
            <person name="Dementhon K."/>
            <person name="Accoceberry I."/>
            <person name="Sherman D.J."/>
            <person name="Noel T."/>
        </authorList>
    </citation>
    <scope>NUCLEOTIDE SEQUENCE [LARGE SCALE GENOMIC DNA]</scope>
    <source>
        <strain evidence="13 14">CBS 6936</strain>
    </source>
</reference>
<dbReference type="Gene3D" id="2.40.30.30">
    <property type="entry name" value="Riboflavin kinase-like"/>
    <property type="match status" value="1"/>
</dbReference>
<keyword evidence="8" id="KW-0808">Transferase</keyword>
<dbReference type="GO" id="GO:0005739">
    <property type="term" value="C:mitochondrion"/>
    <property type="evidence" value="ECO:0007669"/>
    <property type="project" value="TreeGrafter"/>
</dbReference>
<evidence type="ECO:0000313" key="13">
    <source>
        <dbReference type="EMBL" id="OVF10379.1"/>
    </source>
</evidence>
<evidence type="ECO:0000256" key="5">
    <source>
        <dbReference type="ARBA" id="ARBA00017394"/>
    </source>
</evidence>
<name>A0AA91Q3F3_CLALS</name>
<protein>
    <recommendedName>
        <fullName evidence="5">Riboflavin kinase</fullName>
        <ecNumber evidence="4">2.7.1.26</ecNumber>
    </recommendedName>
    <alternativeName>
        <fullName evidence="11">Flavin mononucleotide kinase 1</fullName>
    </alternativeName>
</protein>
<feature type="domain" description="Riboflavin kinase" evidence="12">
    <location>
        <begin position="12"/>
        <end position="150"/>
    </location>
</feature>
<evidence type="ECO:0000256" key="6">
    <source>
        <dbReference type="ARBA" id="ARBA00022630"/>
    </source>
</evidence>
<evidence type="ECO:0000256" key="2">
    <source>
        <dbReference type="ARBA" id="ARBA00005201"/>
    </source>
</evidence>
<dbReference type="Pfam" id="PF01687">
    <property type="entry name" value="Flavokinase"/>
    <property type="match status" value="1"/>
</dbReference>
<dbReference type="AlphaFoldDB" id="A0AA91Q3F3"/>
<gene>
    <name evidence="13" type="ORF">A9F13_02g01848</name>
</gene>
<accession>A0AA91Q3F3</accession>
<dbReference type="GO" id="GO:0009398">
    <property type="term" value="P:FMN biosynthetic process"/>
    <property type="evidence" value="ECO:0007669"/>
    <property type="project" value="TreeGrafter"/>
</dbReference>
<dbReference type="SUPFAM" id="SSF82114">
    <property type="entry name" value="Riboflavin kinase-like"/>
    <property type="match status" value="1"/>
</dbReference>
<dbReference type="GO" id="GO:0009231">
    <property type="term" value="P:riboflavin biosynthetic process"/>
    <property type="evidence" value="ECO:0007669"/>
    <property type="project" value="InterPro"/>
</dbReference>
<dbReference type="GO" id="GO:0005524">
    <property type="term" value="F:ATP binding"/>
    <property type="evidence" value="ECO:0007669"/>
    <property type="project" value="UniProtKB-KW"/>
</dbReference>
<dbReference type="InterPro" id="IPR023468">
    <property type="entry name" value="Riboflavin_kinase"/>
</dbReference>